<sequence>MLKFVSNFPFQGHIEASTTVFAATVIVFFHPVVVTNSTRVFGVECENLEEVRPSALK</sequence>
<proteinExistence type="predicted"/>
<dbReference type="EMBL" id="UYWY01019881">
    <property type="protein sequence ID" value="VDM39660.1"/>
    <property type="molecule type" value="Genomic_DNA"/>
</dbReference>
<gene>
    <name evidence="1" type="ORF">TCNE_LOCUS8339</name>
</gene>
<reference evidence="3" key="1">
    <citation type="submission" date="2016-06" db="UniProtKB">
        <authorList>
            <consortium name="WormBaseParasite"/>
        </authorList>
    </citation>
    <scope>IDENTIFICATION</scope>
</reference>
<reference evidence="1 2" key="2">
    <citation type="submission" date="2018-11" db="EMBL/GenBank/DDBJ databases">
        <authorList>
            <consortium name="Pathogen Informatics"/>
        </authorList>
    </citation>
    <scope>NUCLEOTIDE SEQUENCE [LARGE SCALE GENOMIC DNA]</scope>
</reference>
<dbReference type="Proteomes" id="UP000050794">
    <property type="component" value="Unassembled WGS sequence"/>
</dbReference>
<dbReference type="WBParaSite" id="TCNE_0000833901-mRNA-1">
    <property type="protein sequence ID" value="TCNE_0000833901-mRNA-1"/>
    <property type="gene ID" value="TCNE_0000833901"/>
</dbReference>
<keyword evidence="2" id="KW-1185">Reference proteome</keyword>
<name>A0A183UIL9_TOXCA</name>
<evidence type="ECO:0000313" key="2">
    <source>
        <dbReference type="Proteomes" id="UP000050794"/>
    </source>
</evidence>
<organism evidence="2 3">
    <name type="scientific">Toxocara canis</name>
    <name type="common">Canine roundworm</name>
    <dbReference type="NCBI Taxonomy" id="6265"/>
    <lineage>
        <taxon>Eukaryota</taxon>
        <taxon>Metazoa</taxon>
        <taxon>Ecdysozoa</taxon>
        <taxon>Nematoda</taxon>
        <taxon>Chromadorea</taxon>
        <taxon>Rhabditida</taxon>
        <taxon>Spirurina</taxon>
        <taxon>Ascaridomorpha</taxon>
        <taxon>Ascaridoidea</taxon>
        <taxon>Toxocaridae</taxon>
        <taxon>Toxocara</taxon>
    </lineage>
</organism>
<dbReference type="AlphaFoldDB" id="A0A183UIL9"/>
<evidence type="ECO:0000313" key="3">
    <source>
        <dbReference type="WBParaSite" id="TCNE_0000833901-mRNA-1"/>
    </source>
</evidence>
<accession>A0A183UIL9</accession>
<evidence type="ECO:0000313" key="1">
    <source>
        <dbReference type="EMBL" id="VDM39660.1"/>
    </source>
</evidence>
<protein>
    <submittedName>
        <fullName evidence="1 3">Uncharacterized protein</fullName>
    </submittedName>
</protein>